<accession>A0A3P7K7G7</accession>
<evidence type="ECO:0000256" key="3">
    <source>
        <dbReference type="ARBA" id="ARBA00022725"/>
    </source>
</evidence>
<feature type="non-terminal residue" evidence="15">
    <location>
        <position position="338"/>
    </location>
</feature>
<evidence type="ECO:0000256" key="6">
    <source>
        <dbReference type="ARBA" id="ARBA00023155"/>
    </source>
</evidence>
<evidence type="ECO:0000256" key="11">
    <source>
        <dbReference type="RuleBase" id="RU000682"/>
    </source>
</evidence>
<gene>
    <name evidence="15" type="ORF">NLS_LOCUS9830</name>
</gene>
<dbReference type="FunFam" id="1.10.10.60:FF:000230">
    <property type="entry name" value="POU domain protein"/>
    <property type="match status" value="1"/>
</dbReference>
<dbReference type="InterPro" id="IPR017970">
    <property type="entry name" value="Homeobox_CS"/>
</dbReference>
<organism evidence="15 16">
    <name type="scientific">Litomosoides sigmodontis</name>
    <name type="common">Filarial nematode worm</name>
    <dbReference type="NCBI Taxonomy" id="42156"/>
    <lineage>
        <taxon>Eukaryota</taxon>
        <taxon>Metazoa</taxon>
        <taxon>Ecdysozoa</taxon>
        <taxon>Nematoda</taxon>
        <taxon>Chromadorea</taxon>
        <taxon>Rhabditida</taxon>
        <taxon>Spirurina</taxon>
        <taxon>Spiruromorpha</taxon>
        <taxon>Filarioidea</taxon>
        <taxon>Onchocercidae</taxon>
        <taxon>Litomosoides</taxon>
    </lineage>
</organism>
<dbReference type="OrthoDB" id="6358449at2759"/>
<dbReference type="GO" id="GO:0000981">
    <property type="term" value="F:DNA-binding transcription factor activity, RNA polymerase II-specific"/>
    <property type="evidence" value="ECO:0007669"/>
    <property type="project" value="InterPro"/>
</dbReference>
<evidence type="ECO:0000256" key="9">
    <source>
        <dbReference type="ARBA" id="ARBA00061143"/>
    </source>
</evidence>
<evidence type="ECO:0000256" key="2">
    <source>
        <dbReference type="ARBA" id="ARBA00022606"/>
    </source>
</evidence>
<dbReference type="SUPFAM" id="SSF46689">
    <property type="entry name" value="Homeodomain-like"/>
    <property type="match status" value="1"/>
</dbReference>
<dbReference type="PROSITE" id="PS00035">
    <property type="entry name" value="POU_1"/>
    <property type="match status" value="1"/>
</dbReference>
<keyword evidence="6 10" id="KW-0371">Homeobox</keyword>
<evidence type="ECO:0000256" key="4">
    <source>
        <dbReference type="ARBA" id="ARBA00023015"/>
    </source>
</evidence>
<dbReference type="InterPro" id="IPR013847">
    <property type="entry name" value="POU"/>
</dbReference>
<dbReference type="GO" id="GO:0048666">
    <property type="term" value="P:neuron development"/>
    <property type="evidence" value="ECO:0007669"/>
    <property type="project" value="UniProtKB-ARBA"/>
</dbReference>
<feature type="domain" description="Homeobox" evidence="13">
    <location>
        <begin position="280"/>
        <end position="338"/>
    </location>
</feature>
<dbReference type="SMART" id="SM00352">
    <property type="entry name" value="POU"/>
    <property type="match status" value="1"/>
</dbReference>
<keyword evidence="8 10" id="KW-0539">Nucleus</keyword>
<dbReference type="PANTHER" id="PTHR11636:SF70">
    <property type="entry name" value="INHIBITORY POU PROTEIN"/>
    <property type="match status" value="1"/>
</dbReference>
<proteinExistence type="inferred from homology"/>
<dbReference type="OMA" id="NPLMRPH"/>
<dbReference type="InterPro" id="IPR009057">
    <property type="entry name" value="Homeodomain-like_sf"/>
</dbReference>
<dbReference type="GO" id="GO:0045944">
    <property type="term" value="P:positive regulation of transcription by RNA polymerase II"/>
    <property type="evidence" value="ECO:0007669"/>
    <property type="project" value="UniProtKB-ARBA"/>
</dbReference>
<keyword evidence="16" id="KW-1185">Reference proteome</keyword>
<dbReference type="InterPro" id="IPR010982">
    <property type="entry name" value="Lambda_DNA-bd_dom_sf"/>
</dbReference>
<reference evidence="15 16" key="1">
    <citation type="submission" date="2018-08" db="EMBL/GenBank/DDBJ databases">
        <authorList>
            <person name="Laetsch R D."/>
            <person name="Stevens L."/>
            <person name="Kumar S."/>
            <person name="Blaxter L. M."/>
        </authorList>
    </citation>
    <scope>NUCLEOTIDE SEQUENCE [LARGE SCALE GENOMIC DNA]</scope>
</reference>
<dbReference type="SUPFAM" id="SSF47413">
    <property type="entry name" value="lambda repressor-like DNA-binding domains"/>
    <property type="match status" value="1"/>
</dbReference>
<dbReference type="Gene3D" id="1.10.10.60">
    <property type="entry name" value="Homeodomain-like"/>
    <property type="match status" value="1"/>
</dbReference>
<dbReference type="AlphaFoldDB" id="A0A3P7K7G7"/>
<protein>
    <recommendedName>
        <fullName evidence="12">POU domain protein</fullName>
    </recommendedName>
</protein>
<dbReference type="STRING" id="42156.A0A3P7K7G7"/>
<dbReference type="PROSITE" id="PS00027">
    <property type="entry name" value="HOMEOBOX_1"/>
    <property type="match status" value="1"/>
</dbReference>
<dbReference type="Pfam" id="PF00046">
    <property type="entry name" value="Homeodomain"/>
    <property type="match status" value="1"/>
</dbReference>
<evidence type="ECO:0000259" key="13">
    <source>
        <dbReference type="PROSITE" id="PS50071"/>
    </source>
</evidence>
<dbReference type="GO" id="GO:0007608">
    <property type="term" value="P:sensory perception of smell"/>
    <property type="evidence" value="ECO:0007669"/>
    <property type="project" value="UniProtKB-KW"/>
</dbReference>
<evidence type="ECO:0000313" key="16">
    <source>
        <dbReference type="Proteomes" id="UP000277928"/>
    </source>
</evidence>
<dbReference type="CDD" id="cd00086">
    <property type="entry name" value="homeodomain"/>
    <property type="match status" value="1"/>
</dbReference>
<dbReference type="InterPro" id="IPR001356">
    <property type="entry name" value="HD"/>
</dbReference>
<sequence>MQSSQRLYPGLNAITSTATMTRYSPTGTGATTAAAAYRTRMPSNFQTNSIFGTFDDTLFQARAAQAALVEIDVKNVNMAASGMLRPSDMFTYHPTAASHLPSSGEFDSSTISQTSIIDSSMNHAADSMASLQHVMAMQHYPTAQFSQYPISSPFATATAVVASQSAAAAAAAMPIYPLSAQATELDTDPRELERFAEHFKQRRIKLGVTQADVGKALAHLKMPGVGSLSQSTICRFESLTLSHNNMVALKPILHSWLEKAEEVTKTKDVAGDAQGILPNMDKKRKRTSIAAPEKRLLEDYFRQQPRPSGERISAIANKLDLKKNVVRVWFCNQRQKQK</sequence>
<name>A0A3P7K7G7_LITSI</name>
<dbReference type="FunFam" id="1.10.260.40:FF:000007">
    <property type="entry name" value="POU domain protein"/>
    <property type="match status" value="1"/>
</dbReference>
<dbReference type="PRINTS" id="PR00028">
    <property type="entry name" value="POUDOMAIN"/>
</dbReference>
<evidence type="ECO:0000259" key="14">
    <source>
        <dbReference type="PROSITE" id="PS51179"/>
    </source>
</evidence>
<evidence type="ECO:0000256" key="8">
    <source>
        <dbReference type="ARBA" id="ARBA00023242"/>
    </source>
</evidence>
<dbReference type="SMART" id="SM00389">
    <property type="entry name" value="HOX"/>
    <property type="match status" value="1"/>
</dbReference>
<dbReference type="Proteomes" id="UP000277928">
    <property type="component" value="Unassembled WGS sequence"/>
</dbReference>
<dbReference type="Gene3D" id="1.10.260.40">
    <property type="entry name" value="lambda repressor-like DNA-binding domains"/>
    <property type="match status" value="1"/>
</dbReference>
<comment type="similarity">
    <text evidence="9">Belongs to the POU transcription factor family. Class-4 subfamily.</text>
</comment>
<dbReference type="GO" id="GO:0005634">
    <property type="term" value="C:nucleus"/>
    <property type="evidence" value="ECO:0007669"/>
    <property type="project" value="UniProtKB-SubCell"/>
</dbReference>
<keyword evidence="7 12" id="KW-0804">Transcription</keyword>
<evidence type="ECO:0000256" key="12">
    <source>
        <dbReference type="RuleBase" id="RU361194"/>
    </source>
</evidence>
<dbReference type="InterPro" id="IPR050255">
    <property type="entry name" value="POU_domain_TF"/>
</dbReference>
<dbReference type="InterPro" id="IPR000327">
    <property type="entry name" value="POU_dom"/>
</dbReference>
<dbReference type="EMBL" id="UYRX01001998">
    <property type="protein sequence ID" value="VDM92547.1"/>
    <property type="molecule type" value="Genomic_DNA"/>
</dbReference>
<evidence type="ECO:0000313" key="15">
    <source>
        <dbReference type="EMBL" id="VDM92547.1"/>
    </source>
</evidence>
<dbReference type="Pfam" id="PF00157">
    <property type="entry name" value="Pou"/>
    <property type="match status" value="1"/>
</dbReference>
<evidence type="ECO:0000256" key="1">
    <source>
        <dbReference type="ARBA" id="ARBA00004123"/>
    </source>
</evidence>
<comment type="subcellular location">
    <subcellularLocation>
        <location evidence="1 10 11">Nucleus</location>
    </subcellularLocation>
</comment>
<dbReference type="PROSITE" id="PS00465">
    <property type="entry name" value="POU_2"/>
    <property type="match status" value="1"/>
</dbReference>
<dbReference type="GO" id="GO:0000978">
    <property type="term" value="F:RNA polymerase II cis-regulatory region sequence-specific DNA binding"/>
    <property type="evidence" value="ECO:0007669"/>
    <property type="project" value="TreeGrafter"/>
</dbReference>
<keyword evidence="5 10" id="KW-0238">DNA-binding</keyword>
<keyword evidence="2" id="KW-0716">Sensory transduction</keyword>
<keyword evidence="3" id="KW-0552">Olfaction</keyword>
<keyword evidence="4" id="KW-0805">Transcription regulation</keyword>
<evidence type="ECO:0000256" key="10">
    <source>
        <dbReference type="PROSITE-ProRule" id="PRU00108"/>
    </source>
</evidence>
<dbReference type="PANTHER" id="PTHR11636">
    <property type="entry name" value="POU DOMAIN"/>
    <property type="match status" value="1"/>
</dbReference>
<dbReference type="PROSITE" id="PS50071">
    <property type="entry name" value="HOMEOBOX_2"/>
    <property type="match status" value="1"/>
</dbReference>
<dbReference type="PROSITE" id="PS51179">
    <property type="entry name" value="POU_3"/>
    <property type="match status" value="1"/>
</dbReference>
<evidence type="ECO:0000256" key="7">
    <source>
        <dbReference type="ARBA" id="ARBA00023163"/>
    </source>
</evidence>
<feature type="domain" description="POU-specific" evidence="14">
    <location>
        <begin position="184"/>
        <end position="261"/>
    </location>
</feature>
<evidence type="ECO:0000256" key="5">
    <source>
        <dbReference type="ARBA" id="ARBA00023125"/>
    </source>
</evidence>